<name>A0ABU7PDL7_9ACTN</name>
<protein>
    <submittedName>
        <fullName evidence="1">DsbA family protein</fullName>
    </submittedName>
</protein>
<dbReference type="SUPFAM" id="SSF52833">
    <property type="entry name" value="Thioredoxin-like"/>
    <property type="match status" value="1"/>
</dbReference>
<evidence type="ECO:0000313" key="2">
    <source>
        <dbReference type="Proteomes" id="UP001344658"/>
    </source>
</evidence>
<comment type="caution">
    <text evidence="1">The sequence shown here is derived from an EMBL/GenBank/DDBJ whole genome shotgun (WGS) entry which is preliminary data.</text>
</comment>
<sequence>MTAEAAAEAGTDVEVVEYTDPLCPWAWGSEPAFRWLRAVLGGRGTWRRVYAILFDTGDDPAPDPAAEAAWYGRYIAEVCGHTGAPHAERLDRVALTSWPASLAARAAETQGAEVAERVLRRLRESEFVLGAPADTAARVQACLRGVHGLDVQRLRADAESAAVAASVHADRAEARDPLPEVLGLDGPPPHPGGAKELDGGQRRYALPTLLLRGPGGCRVVPGWRPPQVYAEALRQVCPGPWEVPQRLSADRALEIHRSLSVRELSLLTADGPPPSRALRVETAGGPLWLHPEEAAGHPALLSGRPGDETPFGVH</sequence>
<keyword evidence="2" id="KW-1185">Reference proteome</keyword>
<reference evidence="1 2" key="1">
    <citation type="submission" date="2023-12" db="EMBL/GenBank/DDBJ databases">
        <title>Streptomyces sp. V4-01.</title>
        <authorList>
            <person name="Somphong A."/>
            <person name="Phongsopitanun W."/>
        </authorList>
    </citation>
    <scope>NUCLEOTIDE SEQUENCE [LARGE SCALE GENOMIC DNA]</scope>
    <source>
        <strain evidence="1 2">V4-01</strain>
    </source>
</reference>
<organism evidence="1 2">
    <name type="scientific">Actinacidiphila polyblastidii</name>
    <dbReference type="NCBI Taxonomy" id="3110430"/>
    <lineage>
        <taxon>Bacteria</taxon>
        <taxon>Bacillati</taxon>
        <taxon>Actinomycetota</taxon>
        <taxon>Actinomycetes</taxon>
        <taxon>Kitasatosporales</taxon>
        <taxon>Streptomycetaceae</taxon>
        <taxon>Actinacidiphila</taxon>
    </lineage>
</organism>
<gene>
    <name evidence="1" type="ORF">V2S66_18120</name>
</gene>
<dbReference type="Gene3D" id="3.40.30.10">
    <property type="entry name" value="Glutaredoxin"/>
    <property type="match status" value="1"/>
</dbReference>
<dbReference type="Proteomes" id="UP001344658">
    <property type="component" value="Unassembled WGS sequence"/>
</dbReference>
<dbReference type="InterPro" id="IPR036249">
    <property type="entry name" value="Thioredoxin-like_sf"/>
</dbReference>
<evidence type="ECO:0000313" key="1">
    <source>
        <dbReference type="EMBL" id="MEE4543881.1"/>
    </source>
</evidence>
<accession>A0ABU7PDL7</accession>
<dbReference type="Pfam" id="PF13743">
    <property type="entry name" value="Thioredoxin_5"/>
    <property type="match status" value="1"/>
</dbReference>
<dbReference type="EMBL" id="JAZEWV010000013">
    <property type="protein sequence ID" value="MEE4543881.1"/>
    <property type="molecule type" value="Genomic_DNA"/>
</dbReference>
<dbReference type="RefSeq" id="WP_330796681.1">
    <property type="nucleotide sequence ID" value="NZ_JAZEWV010000013.1"/>
</dbReference>
<proteinExistence type="predicted"/>